<feature type="compositionally biased region" description="Basic and acidic residues" evidence="1">
    <location>
        <begin position="183"/>
        <end position="195"/>
    </location>
</feature>
<dbReference type="InterPro" id="IPR013951">
    <property type="entry name" value="Rxt3"/>
</dbReference>
<feature type="compositionally biased region" description="Basic and acidic residues" evidence="1">
    <location>
        <begin position="373"/>
        <end position="404"/>
    </location>
</feature>
<keyword evidence="3" id="KW-1185">Reference proteome</keyword>
<feature type="compositionally biased region" description="Basic and acidic residues" evidence="1">
    <location>
        <begin position="22"/>
        <end position="33"/>
    </location>
</feature>
<dbReference type="Proteomes" id="UP000077755">
    <property type="component" value="Chromosome 3"/>
</dbReference>
<dbReference type="AlphaFoldDB" id="A0AAF0WL80"/>
<feature type="region of interest" description="Disordered" evidence="1">
    <location>
        <begin position="59"/>
        <end position="406"/>
    </location>
</feature>
<gene>
    <name evidence="2" type="ORF">DCAR_0310866</name>
</gene>
<reference evidence="2" key="2">
    <citation type="submission" date="2022-03" db="EMBL/GenBank/DDBJ databases">
        <title>Draft title - Genomic analysis of global carrot germplasm unveils the trajectory of domestication and the origin of high carotenoid orange carrot.</title>
        <authorList>
            <person name="Iorizzo M."/>
            <person name="Ellison S."/>
            <person name="Senalik D."/>
            <person name="Macko-Podgorni A."/>
            <person name="Grzebelus D."/>
            <person name="Bostan H."/>
            <person name="Rolling W."/>
            <person name="Curaba J."/>
            <person name="Simon P."/>
        </authorList>
    </citation>
    <scope>NUCLEOTIDE SEQUENCE</scope>
    <source>
        <tissue evidence="2">Leaf</tissue>
    </source>
</reference>
<feature type="compositionally biased region" description="Polar residues" evidence="1">
    <location>
        <begin position="276"/>
        <end position="286"/>
    </location>
</feature>
<protein>
    <recommendedName>
        <fullName evidence="4">Histone deacetylation protein Rxt3</fullName>
    </recommendedName>
</protein>
<feature type="compositionally biased region" description="Basic and acidic residues" evidence="1">
    <location>
        <begin position="261"/>
        <end position="275"/>
    </location>
</feature>
<evidence type="ECO:0008006" key="4">
    <source>
        <dbReference type="Google" id="ProtNLM"/>
    </source>
</evidence>
<dbReference type="EMBL" id="CP093345">
    <property type="protein sequence ID" value="WOG91617.1"/>
    <property type="molecule type" value="Genomic_DNA"/>
</dbReference>
<name>A0AAF0WL80_DAUCS</name>
<feature type="region of interest" description="Disordered" evidence="1">
    <location>
        <begin position="1"/>
        <end position="41"/>
    </location>
</feature>
<sequence length="821" mass="92942">MSGTPNKKLHEDVGGHPSTLKYPHETKYSHEESASYPSAGSKITSSVMSEYHSLFDMGHDARAPKIPRTESRDADRSPLLPISRISSSSHVSRSDHPVTSENKFEKRESKDSSRDIKHDNRGVRTESREGYQTAKVDKDVRFESRGDDNKESKYEREIYPDYKSEIKTDKEAYNTGNSQLNWKDSKEQYRGKRYSDIPGGNVDTWHASRTGVHGPPEVGKEGSTTEERDRSEANEAVGENKVDLKADDKFKDKDRKRKEGKHRESGDRDKERSDSRSNLQLGNISNEGKESVREEKEADKFDRERKDLPKDKDKFKEREKDHTKRDTWNGADREIPQKEMSDVSRRVLDQDISSGDHKKQKDHHGWKQTESGKGLDKEAKGLKKEKDVDMEGDQAEKSSRCYDKDSDDGFVDAEGVAERERDAFSYGVQQRKRMLRPRGSPLANRDPRSKSRAQENEGYFILVSKHDASVVTYKVGECLQELTKLWKEYESSQADKSSASPPNGPTLEIRIPAEHVTATNRQVRGGQLWGTDIYTDDSDLVAVLMHTGYCRPSASPPPSAIQELRAVIRILPPQACYISTLRNNVRSRAWGAAIGCSYRVERCWIVKKGGGTIDLEPCLTHTSTVEPTLAPVVVERTMTTRAAASNALRQQRFVREVTIQYNLCNEPWIKYSISAVADKGLKKPFFTSARLKMGEVLYLESHYCRYELCFSGEKMVKTAIAGLASPAEAERSQSHYSNGANGEKSSTDGDNGIVDVFRWSRCKKPLPQPMMLSIGIPLPLDHVEILEDNLEWEDIEWSQTGVWIAGKEYPLARVHFLSPNK</sequence>
<accession>A0AAF0WL80</accession>
<proteinExistence type="predicted"/>
<feature type="compositionally biased region" description="Basic and acidic residues" evidence="1">
    <location>
        <begin position="218"/>
        <end position="253"/>
    </location>
</feature>
<feature type="compositionally biased region" description="Low complexity" evidence="1">
    <location>
        <begin position="77"/>
        <end position="91"/>
    </location>
</feature>
<reference evidence="2" key="1">
    <citation type="journal article" date="2016" name="Nat. Genet.">
        <title>A high-quality carrot genome assembly provides new insights into carotenoid accumulation and asterid genome evolution.</title>
        <authorList>
            <person name="Iorizzo M."/>
            <person name="Ellison S."/>
            <person name="Senalik D."/>
            <person name="Zeng P."/>
            <person name="Satapoomin P."/>
            <person name="Huang J."/>
            <person name="Bowman M."/>
            <person name="Iovene M."/>
            <person name="Sanseverino W."/>
            <person name="Cavagnaro P."/>
            <person name="Yildiz M."/>
            <person name="Macko-Podgorni A."/>
            <person name="Moranska E."/>
            <person name="Grzebelus E."/>
            <person name="Grzebelus D."/>
            <person name="Ashrafi H."/>
            <person name="Zheng Z."/>
            <person name="Cheng S."/>
            <person name="Spooner D."/>
            <person name="Van Deynze A."/>
            <person name="Simon P."/>
        </authorList>
    </citation>
    <scope>NUCLEOTIDE SEQUENCE</scope>
    <source>
        <tissue evidence="2">Leaf</tissue>
    </source>
</reference>
<dbReference type="InterPro" id="IPR036609">
    <property type="entry name" value="LCCL_sf"/>
</dbReference>
<dbReference type="Pfam" id="PF08642">
    <property type="entry name" value="Rxt3"/>
    <property type="match status" value="1"/>
</dbReference>
<evidence type="ECO:0000313" key="2">
    <source>
        <dbReference type="EMBL" id="WOG91617.1"/>
    </source>
</evidence>
<dbReference type="Gene3D" id="2.170.130.20">
    <property type="entry name" value="LCCL-like domain"/>
    <property type="match status" value="1"/>
</dbReference>
<evidence type="ECO:0000256" key="1">
    <source>
        <dbReference type="SAM" id="MobiDB-lite"/>
    </source>
</evidence>
<feature type="compositionally biased region" description="Basic and acidic residues" evidence="1">
    <location>
        <begin position="92"/>
        <end position="172"/>
    </location>
</feature>
<organism evidence="2 3">
    <name type="scientific">Daucus carota subsp. sativus</name>
    <name type="common">Carrot</name>
    <dbReference type="NCBI Taxonomy" id="79200"/>
    <lineage>
        <taxon>Eukaryota</taxon>
        <taxon>Viridiplantae</taxon>
        <taxon>Streptophyta</taxon>
        <taxon>Embryophyta</taxon>
        <taxon>Tracheophyta</taxon>
        <taxon>Spermatophyta</taxon>
        <taxon>Magnoliopsida</taxon>
        <taxon>eudicotyledons</taxon>
        <taxon>Gunneridae</taxon>
        <taxon>Pentapetalae</taxon>
        <taxon>asterids</taxon>
        <taxon>campanulids</taxon>
        <taxon>Apiales</taxon>
        <taxon>Apiaceae</taxon>
        <taxon>Apioideae</taxon>
        <taxon>Scandiceae</taxon>
        <taxon>Daucinae</taxon>
        <taxon>Daucus</taxon>
        <taxon>Daucus sect. Daucus</taxon>
    </lineage>
</organism>
<feature type="region of interest" description="Disordered" evidence="1">
    <location>
        <begin position="430"/>
        <end position="453"/>
    </location>
</feature>
<feature type="compositionally biased region" description="Basic and acidic residues" evidence="1">
    <location>
        <begin position="59"/>
        <end position="76"/>
    </location>
</feature>
<evidence type="ECO:0000313" key="3">
    <source>
        <dbReference type="Proteomes" id="UP000077755"/>
    </source>
</evidence>
<feature type="compositionally biased region" description="Basic and acidic residues" evidence="1">
    <location>
        <begin position="287"/>
        <end position="367"/>
    </location>
</feature>
<dbReference type="SUPFAM" id="SSF69848">
    <property type="entry name" value="LCCL domain"/>
    <property type="match status" value="1"/>
</dbReference>